<accession>A0A518AW59</accession>
<dbReference type="InterPro" id="IPR039650">
    <property type="entry name" value="HdrA-like"/>
</dbReference>
<feature type="signal peptide" evidence="6">
    <location>
        <begin position="1"/>
        <end position="31"/>
    </location>
</feature>
<keyword evidence="2" id="KW-0479">Metal-binding</keyword>
<dbReference type="KEGG" id="amuc:Pan181_52160"/>
<dbReference type="InterPro" id="IPR036188">
    <property type="entry name" value="FAD/NAD-bd_sf"/>
</dbReference>
<dbReference type="Proteomes" id="UP000315750">
    <property type="component" value="Chromosome"/>
</dbReference>
<evidence type="ECO:0000256" key="6">
    <source>
        <dbReference type="SAM" id="SignalP"/>
    </source>
</evidence>
<dbReference type="GO" id="GO:0051539">
    <property type="term" value="F:4 iron, 4 sulfur cluster binding"/>
    <property type="evidence" value="ECO:0007669"/>
    <property type="project" value="UniProtKB-KW"/>
</dbReference>
<evidence type="ECO:0000313" key="7">
    <source>
        <dbReference type="EMBL" id="QDU58975.1"/>
    </source>
</evidence>
<proteinExistence type="predicted"/>
<dbReference type="Pfam" id="PF12831">
    <property type="entry name" value="FAD_oxidored"/>
    <property type="match status" value="1"/>
</dbReference>
<reference evidence="7 8" key="1">
    <citation type="submission" date="2019-02" db="EMBL/GenBank/DDBJ databases">
        <title>Deep-cultivation of Planctomycetes and their phenomic and genomic characterization uncovers novel biology.</title>
        <authorList>
            <person name="Wiegand S."/>
            <person name="Jogler M."/>
            <person name="Boedeker C."/>
            <person name="Pinto D."/>
            <person name="Vollmers J."/>
            <person name="Rivas-Marin E."/>
            <person name="Kohn T."/>
            <person name="Peeters S.H."/>
            <person name="Heuer A."/>
            <person name="Rast P."/>
            <person name="Oberbeckmann S."/>
            <person name="Bunk B."/>
            <person name="Jeske O."/>
            <person name="Meyerdierks A."/>
            <person name="Storesund J.E."/>
            <person name="Kallscheuer N."/>
            <person name="Luecker S."/>
            <person name="Lage O.M."/>
            <person name="Pohl T."/>
            <person name="Merkel B.J."/>
            <person name="Hornburger P."/>
            <person name="Mueller R.-W."/>
            <person name="Bruemmer F."/>
            <person name="Labrenz M."/>
            <person name="Spormann A.M."/>
            <person name="Op den Camp H."/>
            <person name="Overmann J."/>
            <person name="Amann R."/>
            <person name="Jetten M.S.M."/>
            <person name="Mascher T."/>
            <person name="Medema M.H."/>
            <person name="Devos D.P."/>
            <person name="Kaster A.-K."/>
            <person name="Ovreas L."/>
            <person name="Rohde M."/>
            <person name="Galperin M.Y."/>
            <person name="Jogler C."/>
        </authorList>
    </citation>
    <scope>NUCLEOTIDE SEQUENCE [LARGE SCALE GENOMIC DNA]</scope>
    <source>
        <strain evidence="7 8">Pan181</strain>
    </source>
</reference>
<dbReference type="PANTHER" id="PTHR43498:SF1">
    <property type="entry name" value="COB--COM HETERODISULFIDE REDUCTASE IRON-SULFUR SUBUNIT A"/>
    <property type="match status" value="1"/>
</dbReference>
<dbReference type="PANTHER" id="PTHR43498">
    <property type="entry name" value="FERREDOXIN:COB-COM HETERODISULFIDE REDUCTASE SUBUNIT A"/>
    <property type="match status" value="1"/>
</dbReference>
<dbReference type="SUPFAM" id="SSF51905">
    <property type="entry name" value="FAD/NAD(P)-binding domain"/>
    <property type="match status" value="1"/>
</dbReference>
<keyword evidence="4" id="KW-0408">Iron</keyword>
<keyword evidence="8" id="KW-1185">Reference proteome</keyword>
<evidence type="ECO:0000256" key="5">
    <source>
        <dbReference type="ARBA" id="ARBA00023014"/>
    </source>
</evidence>
<keyword evidence="1" id="KW-0004">4Fe-4S</keyword>
<dbReference type="EMBL" id="CP036278">
    <property type="protein sequence ID" value="QDU58975.1"/>
    <property type="molecule type" value="Genomic_DNA"/>
</dbReference>
<gene>
    <name evidence="7" type="ORF">Pan181_52160</name>
</gene>
<sequence precursor="true">MHRTSLTIMKTLALLAMTFTLVVGSHSISLAADNSAAIEAELVVYGDTSGGVSAAVQAARMGHRVVLVSPYGHLGGMSSSGLGWTDIGNKAILGGICHEFYHRIYQHYQQESAWNHQPREKFNNVGQGVPALDEKTELASTFEPKIAEQVFDQLIAEAGVTVVDGRLAEQQGAVMSDNRLTAIRLEDGRVLAGRVFVDATYEGDLYAQAGVSFFVGRESNEQYNETGNGITGPLGGNQLPDGIDPYIVPGDASSGLIAGVNPTMGGPVGSGDQRLQAYCYRLVLTDLPRNRVPIEKPADYDEAAYEILFRAIEVGQTSRFFKLDWVPNRKTDSNNASGISFDYIGGNYGDDWNWTTLSYAEREENAAKHRDWQLGLIWTLQHHPRVPESVRRRYLPVGLSKDEFADNNHIPYNLYIREGRRMVSEMVMTENHCRNKLPIDDSIGMGGYTLDSHNIQRFVHNGMVKNEGDIQSRISGPYRISYRAITPRRTECDNLLVPVALSASHIAYGSIRMEPVFMILGQSAGTAASMAIRDDLPVQEVPYTQLRERLLQDDQRLELPNKK</sequence>
<name>A0A518AW59_9BACT</name>
<dbReference type="GO" id="GO:0016491">
    <property type="term" value="F:oxidoreductase activity"/>
    <property type="evidence" value="ECO:0007669"/>
    <property type="project" value="UniProtKB-KW"/>
</dbReference>
<evidence type="ECO:0000256" key="3">
    <source>
        <dbReference type="ARBA" id="ARBA00023002"/>
    </source>
</evidence>
<evidence type="ECO:0000256" key="2">
    <source>
        <dbReference type="ARBA" id="ARBA00022723"/>
    </source>
</evidence>
<evidence type="ECO:0000256" key="4">
    <source>
        <dbReference type="ARBA" id="ARBA00023004"/>
    </source>
</evidence>
<evidence type="ECO:0000313" key="8">
    <source>
        <dbReference type="Proteomes" id="UP000315750"/>
    </source>
</evidence>
<keyword evidence="5" id="KW-0411">Iron-sulfur</keyword>
<dbReference type="GO" id="GO:0046872">
    <property type="term" value="F:metal ion binding"/>
    <property type="evidence" value="ECO:0007669"/>
    <property type="project" value="UniProtKB-KW"/>
</dbReference>
<keyword evidence="3" id="KW-0560">Oxidoreductase</keyword>
<protein>
    <submittedName>
        <fullName evidence="7">Putative FAD-binding dehydrogenase</fullName>
    </submittedName>
</protein>
<feature type="chain" id="PRO_5021967017" evidence="6">
    <location>
        <begin position="32"/>
        <end position="563"/>
    </location>
</feature>
<keyword evidence="6" id="KW-0732">Signal</keyword>
<organism evidence="7 8">
    <name type="scientific">Aeoliella mucimassa</name>
    <dbReference type="NCBI Taxonomy" id="2527972"/>
    <lineage>
        <taxon>Bacteria</taxon>
        <taxon>Pseudomonadati</taxon>
        <taxon>Planctomycetota</taxon>
        <taxon>Planctomycetia</taxon>
        <taxon>Pirellulales</taxon>
        <taxon>Lacipirellulaceae</taxon>
        <taxon>Aeoliella</taxon>
    </lineage>
</organism>
<dbReference type="OrthoDB" id="287984at2"/>
<evidence type="ECO:0000256" key="1">
    <source>
        <dbReference type="ARBA" id="ARBA00022485"/>
    </source>
</evidence>
<dbReference type="AlphaFoldDB" id="A0A518AW59"/>